<accession>A0A420VTK4</accession>
<name>A0A420VTK4_9SPHI</name>
<dbReference type="Proteomes" id="UP000282423">
    <property type="component" value="Unassembled WGS sequence"/>
</dbReference>
<dbReference type="RefSeq" id="WP_121126162.1">
    <property type="nucleotide sequence ID" value="NZ_RBWS01000017.1"/>
</dbReference>
<dbReference type="OrthoDB" id="1258379at2"/>
<organism evidence="1 2">
    <name type="scientific">Sphingobacterium puteale</name>
    <dbReference type="NCBI Taxonomy" id="2420510"/>
    <lineage>
        <taxon>Bacteria</taxon>
        <taxon>Pseudomonadati</taxon>
        <taxon>Bacteroidota</taxon>
        <taxon>Sphingobacteriia</taxon>
        <taxon>Sphingobacteriales</taxon>
        <taxon>Sphingobacteriaceae</taxon>
        <taxon>Sphingobacterium</taxon>
    </lineage>
</organism>
<comment type="caution">
    <text evidence="1">The sequence shown here is derived from an EMBL/GenBank/DDBJ whole genome shotgun (WGS) entry which is preliminary data.</text>
</comment>
<protein>
    <submittedName>
        <fullName evidence="1">Uncharacterized protein</fullName>
    </submittedName>
</protein>
<keyword evidence="2" id="KW-1185">Reference proteome</keyword>
<evidence type="ECO:0000313" key="1">
    <source>
        <dbReference type="EMBL" id="RKO69713.1"/>
    </source>
</evidence>
<gene>
    <name evidence="1" type="ORF">D7322_20825</name>
</gene>
<dbReference type="EMBL" id="RBWS01000017">
    <property type="protein sequence ID" value="RKO69713.1"/>
    <property type="molecule type" value="Genomic_DNA"/>
</dbReference>
<evidence type="ECO:0000313" key="2">
    <source>
        <dbReference type="Proteomes" id="UP000282423"/>
    </source>
</evidence>
<reference evidence="1 2" key="1">
    <citation type="submission" date="2018-10" db="EMBL/GenBank/DDBJ databases">
        <title>Sphingobacterium sp. M05W1-28.</title>
        <authorList>
            <person name="Cai H."/>
        </authorList>
    </citation>
    <scope>NUCLEOTIDE SEQUENCE [LARGE SCALE GENOMIC DNA]</scope>
    <source>
        <strain evidence="1 2">M05W1-28</strain>
    </source>
</reference>
<dbReference type="AlphaFoldDB" id="A0A420VTK4"/>
<sequence>MHYLVIENKQQEELTYDIAGFFWDNGNEVSIQSSYTPTDHNYRSADCIISLDNNSFSEQDILTTKPLIHFCHDGVYSNLIPHPYKIFEFKGLNERTLTAFFSWCTRLNLFKK</sequence>
<proteinExistence type="predicted"/>